<dbReference type="PANTHER" id="PTHR16861">
    <property type="entry name" value="GLYCOPROTEIN 38"/>
    <property type="match status" value="1"/>
</dbReference>
<feature type="non-terminal residue" evidence="3">
    <location>
        <position position="1"/>
    </location>
</feature>
<sequence length="88" mass="9433">GVEKRADQEGSGADPEVKWTNLKKTGLSGGAIAGIVIAIIVVILLVIIIILLIIFREKIAGLFKRDSMSSKDTGATSNEGETIEHNDW</sequence>
<feature type="transmembrane region" description="Helical" evidence="2">
    <location>
        <begin position="31"/>
        <end position="55"/>
    </location>
</feature>
<protein>
    <submittedName>
        <fullName evidence="3">Uncharacterized protein</fullName>
    </submittedName>
</protein>
<proteinExistence type="predicted"/>
<keyword evidence="2" id="KW-0472">Membrane</keyword>
<dbReference type="EMBL" id="SNRW01040137">
    <property type="protein sequence ID" value="KAA6346312.1"/>
    <property type="molecule type" value="Genomic_DNA"/>
</dbReference>
<evidence type="ECO:0000256" key="2">
    <source>
        <dbReference type="SAM" id="Phobius"/>
    </source>
</evidence>
<dbReference type="Proteomes" id="UP000324800">
    <property type="component" value="Unassembled WGS sequence"/>
</dbReference>
<dbReference type="AlphaFoldDB" id="A0A5J4SKI3"/>
<keyword evidence="2" id="KW-0812">Transmembrane</keyword>
<feature type="region of interest" description="Disordered" evidence="1">
    <location>
        <begin position="66"/>
        <end position="88"/>
    </location>
</feature>
<organism evidence="3 4">
    <name type="scientific">Streblomastix strix</name>
    <dbReference type="NCBI Taxonomy" id="222440"/>
    <lineage>
        <taxon>Eukaryota</taxon>
        <taxon>Metamonada</taxon>
        <taxon>Preaxostyla</taxon>
        <taxon>Oxymonadida</taxon>
        <taxon>Streblomastigidae</taxon>
        <taxon>Streblomastix</taxon>
    </lineage>
</organism>
<keyword evidence="2" id="KW-1133">Transmembrane helix</keyword>
<evidence type="ECO:0000256" key="1">
    <source>
        <dbReference type="SAM" id="MobiDB-lite"/>
    </source>
</evidence>
<comment type="caution">
    <text evidence="3">The sequence shown here is derived from an EMBL/GenBank/DDBJ whole genome shotgun (WGS) entry which is preliminary data.</text>
</comment>
<gene>
    <name evidence="3" type="ORF">EZS28_052101</name>
</gene>
<evidence type="ECO:0000313" key="4">
    <source>
        <dbReference type="Proteomes" id="UP000324800"/>
    </source>
</evidence>
<dbReference type="PANTHER" id="PTHR16861:SF4">
    <property type="entry name" value="SH3 DOMAIN PROTEIN (AFU_ORTHOLOGUE AFUA_1G13610)"/>
    <property type="match status" value="1"/>
</dbReference>
<reference evidence="3 4" key="1">
    <citation type="submission" date="2019-03" db="EMBL/GenBank/DDBJ databases">
        <title>Single cell metagenomics reveals metabolic interactions within the superorganism composed of flagellate Streblomastix strix and complex community of Bacteroidetes bacteria on its surface.</title>
        <authorList>
            <person name="Treitli S.C."/>
            <person name="Kolisko M."/>
            <person name="Husnik F."/>
            <person name="Keeling P."/>
            <person name="Hampl V."/>
        </authorList>
    </citation>
    <scope>NUCLEOTIDE SEQUENCE [LARGE SCALE GENOMIC DNA]</scope>
    <source>
        <strain evidence="3">ST1C</strain>
    </source>
</reference>
<accession>A0A5J4SKI3</accession>
<feature type="compositionally biased region" description="Polar residues" evidence="1">
    <location>
        <begin position="70"/>
        <end position="80"/>
    </location>
</feature>
<evidence type="ECO:0000313" key="3">
    <source>
        <dbReference type="EMBL" id="KAA6346312.1"/>
    </source>
</evidence>
<name>A0A5J4SKI3_9EUKA</name>